<evidence type="ECO:0000256" key="3">
    <source>
        <dbReference type="ARBA" id="ARBA00022729"/>
    </source>
</evidence>
<dbReference type="InterPro" id="IPR051010">
    <property type="entry name" value="BCAA_transport"/>
</dbReference>
<feature type="signal peptide" evidence="5">
    <location>
        <begin position="1"/>
        <end position="24"/>
    </location>
</feature>
<comment type="similarity">
    <text evidence="1">Belongs to the leucine-binding protein family.</text>
</comment>
<evidence type="ECO:0000313" key="8">
    <source>
        <dbReference type="Proteomes" id="UP000007939"/>
    </source>
</evidence>
<keyword evidence="8" id="KW-1185">Reference proteome</keyword>
<protein>
    <submittedName>
        <fullName evidence="7">Extracellular ligand-binding receptor</fullName>
    </submittedName>
</protein>
<keyword evidence="4" id="KW-0029">Amino-acid transport</keyword>
<reference evidence="8" key="1">
    <citation type="submission" date="2011-04" db="EMBL/GenBank/DDBJ databases">
        <title>The complete genome of Spirochaeta coccoides DSM 17374.</title>
        <authorList>
            <person name="Lucas S."/>
            <person name="Copeland A."/>
            <person name="Lapidus A."/>
            <person name="Bruce D."/>
            <person name="Goodwin L."/>
            <person name="Pitluck S."/>
            <person name="Peters L."/>
            <person name="Kyrpides N."/>
            <person name="Mavromatis K."/>
            <person name="Pagani I."/>
            <person name="Ivanova N."/>
            <person name="Ovchinnikova G."/>
            <person name="Lu M."/>
            <person name="Detter J.C."/>
            <person name="Tapia R."/>
            <person name="Han C."/>
            <person name="Land M."/>
            <person name="Hauser L."/>
            <person name="Markowitz V."/>
            <person name="Cheng J.-F."/>
            <person name="Hugenholtz P."/>
            <person name="Woyke T."/>
            <person name="Wu D."/>
            <person name="Spring S."/>
            <person name="Schroeder M."/>
            <person name="Brambilla E."/>
            <person name="Klenk H.-P."/>
            <person name="Eisen J.A."/>
        </authorList>
    </citation>
    <scope>NUCLEOTIDE SEQUENCE [LARGE SCALE GENOMIC DNA]</scope>
    <source>
        <strain evidence="8">ATCC BAA-1237 / DSM 17374 / SPN1</strain>
    </source>
</reference>
<keyword evidence="7" id="KW-0675">Receptor</keyword>
<dbReference type="STRING" id="760011.Spico_1580"/>
<keyword evidence="2" id="KW-0813">Transport</keyword>
<evidence type="ECO:0000256" key="1">
    <source>
        <dbReference type="ARBA" id="ARBA00010062"/>
    </source>
</evidence>
<evidence type="ECO:0000313" key="7">
    <source>
        <dbReference type="EMBL" id="AEC02782.1"/>
    </source>
</evidence>
<dbReference type="PANTHER" id="PTHR30483">
    <property type="entry name" value="LEUCINE-SPECIFIC-BINDING PROTEIN"/>
    <property type="match status" value="1"/>
</dbReference>
<organism evidence="7 8">
    <name type="scientific">Parasphaerochaeta coccoides (strain ATCC BAA-1237 / DSM 17374 / SPN1)</name>
    <name type="common">Sphaerochaeta coccoides</name>
    <dbReference type="NCBI Taxonomy" id="760011"/>
    <lineage>
        <taxon>Bacteria</taxon>
        <taxon>Pseudomonadati</taxon>
        <taxon>Spirochaetota</taxon>
        <taxon>Spirochaetia</taxon>
        <taxon>Spirochaetales</taxon>
        <taxon>Sphaerochaetaceae</taxon>
        <taxon>Parasphaerochaeta</taxon>
    </lineage>
</organism>
<evidence type="ECO:0000256" key="2">
    <source>
        <dbReference type="ARBA" id="ARBA00022448"/>
    </source>
</evidence>
<dbReference type="PANTHER" id="PTHR30483:SF6">
    <property type="entry name" value="PERIPLASMIC BINDING PROTEIN OF ABC TRANSPORTER FOR NATURAL AMINO ACIDS"/>
    <property type="match status" value="1"/>
</dbReference>
<dbReference type="eggNOG" id="COG0683">
    <property type="taxonomic scope" value="Bacteria"/>
</dbReference>
<dbReference type="SUPFAM" id="SSF53822">
    <property type="entry name" value="Periplasmic binding protein-like I"/>
    <property type="match status" value="1"/>
</dbReference>
<keyword evidence="3 5" id="KW-0732">Signal</keyword>
<accession>F4GJN5</accession>
<dbReference type="HOGENOM" id="CLU_027128_6_1_12"/>
<dbReference type="OrthoDB" id="9783240at2"/>
<dbReference type="InterPro" id="IPR028082">
    <property type="entry name" value="Peripla_BP_I"/>
</dbReference>
<sequence length="387" mass="41257">MCKGKKFSVVVMLIVLTASVLAFAAGSKEAAASEIVIGSVQDITGPTSSLGKMVDSGARLAIDEVNAKGGVNGKTIRIITYDTKGDVNEAINAFTRAVTTDKVSALIGPPVANIALALAPISERYSVPFLNLAIDPKVQIKADGTPYKNMFGMQPSADQQGSIMAQYAIEKRGFGKFGIIYNESNAYAVSLLAPFVDTVKANGKTVAVTTSYTANDKDFKTLLNNILQAGVDAIYSPGYTQELILITQQARAMGFKGALIYGLDAGPPFNNLLGESADNIYFINNIDTTEPHLEAITKSVKATQNIDVTNKFFLGYDIGNILVQALGAVGSDSVAIRDYVENLKGYQGLTGVITMDAKTHFPLGLEMVMHTYEGTTPVVLERYSASY</sequence>
<dbReference type="Proteomes" id="UP000007939">
    <property type="component" value="Chromosome"/>
</dbReference>
<dbReference type="CDD" id="cd06347">
    <property type="entry name" value="PBP1_ABC_LivK_ligand_binding-like"/>
    <property type="match status" value="1"/>
</dbReference>
<dbReference type="AlphaFoldDB" id="F4GJN5"/>
<evidence type="ECO:0000256" key="5">
    <source>
        <dbReference type="SAM" id="SignalP"/>
    </source>
</evidence>
<gene>
    <name evidence="7" type="ordered locus">Spico_1580</name>
</gene>
<dbReference type="KEGG" id="scc:Spico_1580"/>
<reference evidence="7 8" key="2">
    <citation type="journal article" date="2012" name="Stand. Genomic Sci.">
        <title>Complete genome sequence of the termite hindgut bacterium Spirochaeta coccoides type strain (SPN1(T)), reclassification in the genus Sphaerochaeta as Sphaerochaeta coccoides comb. nov. and emendations of the family Spirochaetaceae and the genus Sphaerochaeta.</title>
        <authorList>
            <person name="Abt B."/>
            <person name="Han C."/>
            <person name="Scheuner C."/>
            <person name="Lu M."/>
            <person name="Lapidus A."/>
            <person name="Nolan M."/>
            <person name="Lucas S."/>
            <person name="Hammon N."/>
            <person name="Deshpande S."/>
            <person name="Cheng J.F."/>
            <person name="Tapia R."/>
            <person name="Goodwin L.A."/>
            <person name="Pitluck S."/>
            <person name="Liolios K."/>
            <person name="Pagani I."/>
            <person name="Ivanova N."/>
            <person name="Mavromatis K."/>
            <person name="Mikhailova N."/>
            <person name="Huntemann M."/>
            <person name="Pati A."/>
            <person name="Chen A."/>
            <person name="Palaniappan K."/>
            <person name="Land M."/>
            <person name="Hauser L."/>
            <person name="Brambilla E.M."/>
            <person name="Rohde M."/>
            <person name="Spring S."/>
            <person name="Gronow S."/>
            <person name="Goker M."/>
            <person name="Woyke T."/>
            <person name="Bristow J."/>
            <person name="Eisen J.A."/>
            <person name="Markowitz V."/>
            <person name="Hugenholtz P."/>
            <person name="Kyrpides N.C."/>
            <person name="Klenk H.P."/>
            <person name="Detter J.C."/>
        </authorList>
    </citation>
    <scope>NUCLEOTIDE SEQUENCE [LARGE SCALE GENOMIC DNA]</scope>
    <source>
        <strain evidence="8">ATCC BAA-1237 / DSM 17374 / SPN1</strain>
    </source>
</reference>
<dbReference type="Gene3D" id="3.40.50.2300">
    <property type="match status" value="2"/>
</dbReference>
<evidence type="ECO:0000259" key="6">
    <source>
        <dbReference type="Pfam" id="PF13458"/>
    </source>
</evidence>
<feature type="chain" id="PRO_5003314840" evidence="5">
    <location>
        <begin position="25"/>
        <end position="387"/>
    </location>
</feature>
<dbReference type="EMBL" id="CP002659">
    <property type="protein sequence ID" value="AEC02782.1"/>
    <property type="molecule type" value="Genomic_DNA"/>
</dbReference>
<dbReference type="PRINTS" id="PR00337">
    <property type="entry name" value="LEUILEVALBP"/>
</dbReference>
<dbReference type="GO" id="GO:0006865">
    <property type="term" value="P:amino acid transport"/>
    <property type="evidence" value="ECO:0007669"/>
    <property type="project" value="UniProtKB-KW"/>
</dbReference>
<feature type="domain" description="Leucine-binding protein" evidence="6">
    <location>
        <begin position="34"/>
        <end position="362"/>
    </location>
</feature>
<proteinExistence type="inferred from homology"/>
<name>F4GJN5_PARC1</name>
<evidence type="ECO:0000256" key="4">
    <source>
        <dbReference type="ARBA" id="ARBA00022970"/>
    </source>
</evidence>
<dbReference type="InterPro" id="IPR028081">
    <property type="entry name" value="Leu-bd"/>
</dbReference>
<dbReference type="RefSeq" id="WP_013740176.1">
    <property type="nucleotide sequence ID" value="NC_015436.1"/>
</dbReference>
<dbReference type="InterPro" id="IPR000709">
    <property type="entry name" value="Leu_Ile_Val-bd"/>
</dbReference>
<dbReference type="Pfam" id="PF13458">
    <property type="entry name" value="Peripla_BP_6"/>
    <property type="match status" value="1"/>
</dbReference>